<reference evidence="1 2" key="1">
    <citation type="submission" date="2016-03" db="EMBL/GenBank/DDBJ databases">
        <title>Comparative genomics of the ectomycorrhizal sister species Rhizopogon vinicolor and Rhizopogon vesiculosus (Basidiomycota: Boletales) reveals a divergence of the mating type B locus.</title>
        <authorList>
            <person name="Mujic A.B."/>
            <person name="Kuo A."/>
            <person name="Tritt A."/>
            <person name="Lipzen A."/>
            <person name="Chen C."/>
            <person name="Johnson J."/>
            <person name="Sharma A."/>
            <person name="Barry K."/>
            <person name="Grigoriev I.V."/>
            <person name="Spatafora J.W."/>
        </authorList>
    </citation>
    <scope>NUCLEOTIDE SEQUENCE [LARGE SCALE GENOMIC DNA]</scope>
    <source>
        <strain evidence="1 2">AM-OR11-056</strain>
    </source>
</reference>
<organism evidence="1 2">
    <name type="scientific">Rhizopogon vesiculosus</name>
    <dbReference type="NCBI Taxonomy" id="180088"/>
    <lineage>
        <taxon>Eukaryota</taxon>
        <taxon>Fungi</taxon>
        <taxon>Dikarya</taxon>
        <taxon>Basidiomycota</taxon>
        <taxon>Agaricomycotina</taxon>
        <taxon>Agaricomycetes</taxon>
        <taxon>Agaricomycetidae</taxon>
        <taxon>Boletales</taxon>
        <taxon>Suillineae</taxon>
        <taxon>Rhizopogonaceae</taxon>
        <taxon>Rhizopogon</taxon>
    </lineage>
</organism>
<keyword evidence="2" id="KW-1185">Reference proteome</keyword>
<dbReference type="Proteomes" id="UP000183567">
    <property type="component" value="Unassembled WGS sequence"/>
</dbReference>
<protein>
    <submittedName>
        <fullName evidence="1">Uncharacterized protein</fullName>
    </submittedName>
</protein>
<dbReference type="EMBL" id="LVVM01005013">
    <property type="protein sequence ID" value="OJA11556.1"/>
    <property type="molecule type" value="Genomic_DNA"/>
</dbReference>
<accession>A0A1J8QIJ7</accession>
<dbReference type="AlphaFoldDB" id="A0A1J8QIJ7"/>
<comment type="caution">
    <text evidence="1">The sequence shown here is derived from an EMBL/GenBank/DDBJ whole genome shotgun (WGS) entry which is preliminary data.</text>
</comment>
<proteinExistence type="predicted"/>
<evidence type="ECO:0000313" key="1">
    <source>
        <dbReference type="EMBL" id="OJA11556.1"/>
    </source>
</evidence>
<gene>
    <name evidence="1" type="ORF">AZE42_10286</name>
</gene>
<sequence length="84" mass="9395">MATLGELEGTSIYRVPLQAPITIAQDIKYNVLALEPLLTDVTLQHSLSIPGFPRFVQQSSLLRRNKNLKTDQQCKLMQTASLKV</sequence>
<name>A0A1J8QIJ7_9AGAM</name>
<evidence type="ECO:0000313" key="2">
    <source>
        <dbReference type="Proteomes" id="UP000183567"/>
    </source>
</evidence>